<evidence type="ECO:0000259" key="5">
    <source>
        <dbReference type="PROSITE" id="PS50043"/>
    </source>
</evidence>
<evidence type="ECO:0000256" key="3">
    <source>
        <dbReference type="ARBA" id="ARBA00023163"/>
    </source>
</evidence>
<comment type="caution">
    <text evidence="6">The sequence shown here is derived from an EMBL/GenBank/DDBJ whole genome shotgun (WGS) entry which is preliminary data.</text>
</comment>
<dbReference type="EMBL" id="JBIAXI010000033">
    <property type="protein sequence ID" value="MFF4778526.1"/>
    <property type="molecule type" value="Genomic_DNA"/>
</dbReference>
<organism evidence="6 7">
    <name type="scientific">Microtetraspora fusca</name>
    <dbReference type="NCBI Taxonomy" id="1997"/>
    <lineage>
        <taxon>Bacteria</taxon>
        <taxon>Bacillati</taxon>
        <taxon>Actinomycetota</taxon>
        <taxon>Actinomycetes</taxon>
        <taxon>Streptosporangiales</taxon>
        <taxon>Streptosporangiaceae</taxon>
        <taxon>Microtetraspora</taxon>
    </lineage>
</organism>
<protein>
    <submittedName>
        <fullName evidence="6">LuxR C-terminal-related transcriptional regulator</fullName>
    </submittedName>
</protein>
<sequence length="155" mass="17547">MPSWGDETHFRDAVRRHEEDEQPYERARTRLAYGEWLRRARRRADARVQLRAALEIFDRLGAELWAERARAELRATGDVPAAPRRADDPLSVLTPREREIVRLAADGASNRDIAAQLFLSPRTVGYHLYKAFPKLGITARSQLAAVTRSSSVPGS</sequence>
<accession>A0ABW6VGR8</accession>
<keyword evidence="3" id="KW-0804">Transcription</keyword>
<dbReference type="PROSITE" id="PS50043">
    <property type="entry name" value="HTH_LUXR_2"/>
    <property type="match status" value="1"/>
</dbReference>
<dbReference type="InterPro" id="IPR016032">
    <property type="entry name" value="Sig_transdc_resp-reg_C-effctor"/>
</dbReference>
<dbReference type="RefSeq" id="WP_387347089.1">
    <property type="nucleotide sequence ID" value="NZ_JBIAXI010000033.1"/>
</dbReference>
<keyword evidence="7" id="KW-1185">Reference proteome</keyword>
<reference evidence="6 7" key="1">
    <citation type="submission" date="2024-10" db="EMBL/GenBank/DDBJ databases">
        <title>The Natural Products Discovery Center: Release of the First 8490 Sequenced Strains for Exploring Actinobacteria Biosynthetic Diversity.</title>
        <authorList>
            <person name="Kalkreuter E."/>
            <person name="Kautsar S.A."/>
            <person name="Yang D."/>
            <person name="Bader C.D."/>
            <person name="Teijaro C.N."/>
            <person name="Fluegel L."/>
            <person name="Davis C.M."/>
            <person name="Simpson J.R."/>
            <person name="Lauterbach L."/>
            <person name="Steele A.D."/>
            <person name="Gui C."/>
            <person name="Meng S."/>
            <person name="Li G."/>
            <person name="Viehrig K."/>
            <person name="Ye F."/>
            <person name="Su P."/>
            <person name="Kiefer A.F."/>
            <person name="Nichols A."/>
            <person name="Cepeda A.J."/>
            <person name="Yan W."/>
            <person name="Fan B."/>
            <person name="Jiang Y."/>
            <person name="Adhikari A."/>
            <person name="Zheng C.-J."/>
            <person name="Schuster L."/>
            <person name="Cowan T.M."/>
            <person name="Smanski M.J."/>
            <person name="Chevrette M.G."/>
            <person name="De Carvalho L.P.S."/>
            <person name="Shen B."/>
        </authorList>
    </citation>
    <scope>NUCLEOTIDE SEQUENCE [LARGE SCALE GENOMIC DNA]</scope>
    <source>
        <strain evidence="6 7">NPDC001281</strain>
    </source>
</reference>
<dbReference type="Pfam" id="PF00196">
    <property type="entry name" value="GerE"/>
    <property type="match status" value="1"/>
</dbReference>
<proteinExistence type="predicted"/>
<evidence type="ECO:0000256" key="4">
    <source>
        <dbReference type="SAM" id="MobiDB-lite"/>
    </source>
</evidence>
<dbReference type="SUPFAM" id="SSF46894">
    <property type="entry name" value="C-terminal effector domain of the bipartite response regulators"/>
    <property type="match status" value="1"/>
</dbReference>
<feature type="domain" description="HTH luxR-type" evidence="5">
    <location>
        <begin position="86"/>
        <end position="151"/>
    </location>
</feature>
<dbReference type="PANTHER" id="PTHR44688">
    <property type="entry name" value="DNA-BINDING TRANSCRIPTIONAL ACTIVATOR DEVR_DOSR"/>
    <property type="match status" value="1"/>
</dbReference>
<feature type="region of interest" description="Disordered" evidence="4">
    <location>
        <begin position="1"/>
        <end position="24"/>
    </location>
</feature>
<dbReference type="Proteomes" id="UP001602119">
    <property type="component" value="Unassembled WGS sequence"/>
</dbReference>
<evidence type="ECO:0000256" key="1">
    <source>
        <dbReference type="ARBA" id="ARBA00023015"/>
    </source>
</evidence>
<keyword evidence="2" id="KW-0238">DNA-binding</keyword>
<gene>
    <name evidence="6" type="ORF">ACFY05_37460</name>
</gene>
<dbReference type="PANTHER" id="PTHR44688:SF16">
    <property type="entry name" value="DNA-BINDING TRANSCRIPTIONAL ACTIVATOR DEVR_DOSR"/>
    <property type="match status" value="1"/>
</dbReference>
<dbReference type="PRINTS" id="PR00038">
    <property type="entry name" value="HTHLUXR"/>
</dbReference>
<dbReference type="SMART" id="SM00421">
    <property type="entry name" value="HTH_LUXR"/>
    <property type="match status" value="1"/>
</dbReference>
<dbReference type="Gene3D" id="1.10.10.10">
    <property type="entry name" value="Winged helix-like DNA-binding domain superfamily/Winged helix DNA-binding domain"/>
    <property type="match status" value="1"/>
</dbReference>
<evidence type="ECO:0000313" key="7">
    <source>
        <dbReference type="Proteomes" id="UP001602119"/>
    </source>
</evidence>
<dbReference type="InterPro" id="IPR036388">
    <property type="entry name" value="WH-like_DNA-bd_sf"/>
</dbReference>
<name>A0ABW6VGR8_MICFU</name>
<dbReference type="InterPro" id="IPR000792">
    <property type="entry name" value="Tscrpt_reg_LuxR_C"/>
</dbReference>
<evidence type="ECO:0000256" key="2">
    <source>
        <dbReference type="ARBA" id="ARBA00023125"/>
    </source>
</evidence>
<evidence type="ECO:0000313" key="6">
    <source>
        <dbReference type="EMBL" id="MFF4778526.1"/>
    </source>
</evidence>
<dbReference type="CDD" id="cd06170">
    <property type="entry name" value="LuxR_C_like"/>
    <property type="match status" value="1"/>
</dbReference>
<keyword evidence="1" id="KW-0805">Transcription regulation</keyword>